<comment type="caution">
    <text evidence="1">The sequence shown here is derived from an EMBL/GenBank/DDBJ whole genome shotgun (WGS) entry which is preliminary data.</text>
</comment>
<protein>
    <submittedName>
        <fullName evidence="1">Exodeoxyribonuclease VIII</fullName>
    </submittedName>
</protein>
<feature type="non-terminal residue" evidence="1">
    <location>
        <position position="60"/>
    </location>
</feature>
<sequence length="60" mass="6871">MSENKEDFALHCLVKNEEARKRLGIKAGFFWTTAKKLSVAISRCIAAMDDKGYDEDDFKK</sequence>
<name>A0A5T3YC76_SALER</name>
<proteinExistence type="predicted"/>
<dbReference type="EMBL" id="AACZSY010000050">
    <property type="protein sequence ID" value="EAN9948856.1"/>
    <property type="molecule type" value="Genomic_DNA"/>
</dbReference>
<dbReference type="AlphaFoldDB" id="A0A5T3YC76"/>
<evidence type="ECO:0000313" key="1">
    <source>
        <dbReference type="EMBL" id="EAN9948856.1"/>
    </source>
</evidence>
<reference evidence="1" key="1">
    <citation type="submission" date="2019-01" db="EMBL/GenBank/DDBJ databases">
        <authorList>
            <consortium name="PulseNet: The National Subtyping Network for Foodborne Disease Surveillance"/>
            <person name="Tarr C.L."/>
            <person name="Trees E."/>
            <person name="Katz L.S."/>
            <person name="Carleton-Romer H.A."/>
            <person name="Stroika S."/>
            <person name="Kucerova Z."/>
            <person name="Roache K.F."/>
            <person name="Sabol A.L."/>
            <person name="Besser J."/>
            <person name="Gerner-Smidt P."/>
        </authorList>
    </citation>
    <scope>NUCLEOTIDE SEQUENCE</scope>
    <source>
        <strain evidence="1">PNUSAS065742</strain>
    </source>
</reference>
<organism evidence="1">
    <name type="scientific">Salmonella enterica</name>
    <name type="common">Salmonella choleraesuis</name>
    <dbReference type="NCBI Taxonomy" id="28901"/>
    <lineage>
        <taxon>Bacteria</taxon>
        <taxon>Pseudomonadati</taxon>
        <taxon>Pseudomonadota</taxon>
        <taxon>Gammaproteobacteria</taxon>
        <taxon>Enterobacterales</taxon>
        <taxon>Enterobacteriaceae</taxon>
        <taxon>Salmonella</taxon>
    </lineage>
</organism>
<gene>
    <name evidence="1" type="ORF">EUZ23_24215</name>
</gene>
<accession>A0A5T3YC76</accession>